<dbReference type="AlphaFoldDB" id="A0A391PKQ2"/>
<sequence>MHEGSRQSRIREREILYEVGSDKGRKRHETLKIPHFSGVYGVHIHKDKKCLTA</sequence>
<protein>
    <submittedName>
        <fullName evidence="1">Uncharacterized protein</fullName>
    </submittedName>
</protein>
<proteinExistence type="predicted"/>
<dbReference type="Proteomes" id="UP000265643">
    <property type="component" value="Unassembled WGS sequence"/>
</dbReference>
<name>A0A391PKQ2_9FIRM</name>
<gene>
    <name evidence="1" type="ORF">KGMB01110_18680</name>
</gene>
<keyword evidence="2" id="KW-1185">Reference proteome</keyword>
<comment type="caution">
    <text evidence="1">The sequence shown here is derived from an EMBL/GenBank/DDBJ whole genome shotgun (WGS) entry which is preliminary data.</text>
</comment>
<evidence type="ECO:0000313" key="2">
    <source>
        <dbReference type="Proteomes" id="UP000265643"/>
    </source>
</evidence>
<evidence type="ECO:0000313" key="1">
    <source>
        <dbReference type="EMBL" id="GCA67432.1"/>
    </source>
</evidence>
<accession>A0A391PKQ2</accession>
<reference evidence="2" key="1">
    <citation type="submission" date="2018-09" db="EMBL/GenBank/DDBJ databases">
        <title>Draft Genome Sequence of Mediterraneibacter sp. KCTC 15684.</title>
        <authorList>
            <person name="Kim J.S."/>
            <person name="Han K.I."/>
            <person name="Suh M.K."/>
            <person name="Lee K.C."/>
            <person name="Eom M.K."/>
            <person name="Lee J.H."/>
            <person name="Park S.H."/>
            <person name="Kang S.W."/>
            <person name="Park J.E."/>
            <person name="Oh B.S."/>
            <person name="Yu S.Y."/>
            <person name="Choi S.H."/>
            <person name="Lee D.H."/>
            <person name="Yoon H."/>
            <person name="Kim B."/>
            <person name="Yang S.J."/>
            <person name="Lee J.S."/>
        </authorList>
    </citation>
    <scope>NUCLEOTIDE SEQUENCE [LARGE SCALE GENOMIC DNA]</scope>
    <source>
        <strain evidence="2">KCTC 15684</strain>
    </source>
</reference>
<dbReference type="EMBL" id="BHGK01000001">
    <property type="protein sequence ID" value="GCA67432.1"/>
    <property type="molecule type" value="Genomic_DNA"/>
</dbReference>
<organism evidence="1 2">
    <name type="scientific">Mediterraneibacter butyricigenes</name>
    <dbReference type="NCBI Taxonomy" id="2316025"/>
    <lineage>
        <taxon>Bacteria</taxon>
        <taxon>Bacillati</taxon>
        <taxon>Bacillota</taxon>
        <taxon>Clostridia</taxon>
        <taxon>Lachnospirales</taxon>
        <taxon>Lachnospiraceae</taxon>
        <taxon>Mediterraneibacter</taxon>
    </lineage>
</organism>